<proteinExistence type="predicted"/>
<sequence length="105" mass="12141">MQDRPTEEMDVMVLTMRAIEAHMALYSDAQQDIMMQHVRGLAAYEASRPEWKRPVKDNVIDLEIARVKARLEGHVRRERSSAIAETRNTVKHWVNAFGDDVYDGD</sequence>
<gene>
    <name evidence="1" type="ORF">GGQ66_000912</name>
</gene>
<accession>A0A7W6K1K3</accession>
<dbReference type="RefSeq" id="WP_183789884.1">
    <property type="nucleotide sequence ID" value="NZ_JACIDU010000003.1"/>
</dbReference>
<protein>
    <submittedName>
        <fullName evidence="1">Uncharacterized protein</fullName>
    </submittedName>
</protein>
<keyword evidence="2" id="KW-1185">Reference proteome</keyword>
<dbReference type="AlphaFoldDB" id="A0A7W6K1K3"/>
<comment type="caution">
    <text evidence="1">The sequence shown here is derived from an EMBL/GenBank/DDBJ whole genome shotgun (WGS) entry which is preliminary data.</text>
</comment>
<evidence type="ECO:0000313" key="2">
    <source>
        <dbReference type="Proteomes" id="UP000584824"/>
    </source>
</evidence>
<dbReference type="Proteomes" id="UP000584824">
    <property type="component" value="Unassembled WGS sequence"/>
</dbReference>
<evidence type="ECO:0000313" key="1">
    <source>
        <dbReference type="EMBL" id="MBB4102377.1"/>
    </source>
</evidence>
<reference evidence="1 2" key="1">
    <citation type="submission" date="2020-08" db="EMBL/GenBank/DDBJ databases">
        <title>Genomic Encyclopedia of Type Strains, Phase IV (KMG-IV): sequencing the most valuable type-strain genomes for metagenomic binning, comparative biology and taxonomic classification.</title>
        <authorList>
            <person name="Goeker M."/>
        </authorList>
    </citation>
    <scope>NUCLEOTIDE SEQUENCE [LARGE SCALE GENOMIC DNA]</scope>
    <source>
        <strain evidence="1 2">DSM 26385</strain>
    </source>
</reference>
<name>A0A7W6K1K3_9HYPH</name>
<dbReference type="EMBL" id="JACIDU010000003">
    <property type="protein sequence ID" value="MBB4102377.1"/>
    <property type="molecule type" value="Genomic_DNA"/>
</dbReference>
<organism evidence="1 2">
    <name type="scientific">Allorhizobium borbori</name>
    <dbReference type="NCBI Taxonomy" id="485907"/>
    <lineage>
        <taxon>Bacteria</taxon>
        <taxon>Pseudomonadati</taxon>
        <taxon>Pseudomonadota</taxon>
        <taxon>Alphaproteobacteria</taxon>
        <taxon>Hyphomicrobiales</taxon>
        <taxon>Rhizobiaceae</taxon>
        <taxon>Rhizobium/Agrobacterium group</taxon>
        <taxon>Allorhizobium</taxon>
    </lineage>
</organism>